<reference evidence="1" key="1">
    <citation type="submission" date="2017-01" db="EMBL/GenBank/DDBJ databases">
        <title>An insight into the sialome and mialome of the horn fly, Haematobia irritans.</title>
        <authorList>
            <person name="Breijo M."/>
            <person name="Boiani M."/>
            <person name="Ures X."/>
            <person name="Rocha S."/>
            <person name="Sequeira M."/>
            <person name="Ribeiro J.M."/>
        </authorList>
    </citation>
    <scope>NUCLEOTIDE SEQUENCE</scope>
</reference>
<evidence type="ECO:0000313" key="1">
    <source>
        <dbReference type="EMBL" id="JAV15491.1"/>
    </source>
</evidence>
<dbReference type="AlphaFoldDB" id="A0A1L8E9T3"/>
<dbReference type="EMBL" id="GFDG01003308">
    <property type="protein sequence ID" value="JAV15491.1"/>
    <property type="molecule type" value="Transcribed_RNA"/>
</dbReference>
<accession>A0A1L8E9T3</accession>
<organism evidence="1">
    <name type="scientific">Haematobia irritans</name>
    <name type="common">Horn fly</name>
    <name type="synonym">Conops irritans</name>
    <dbReference type="NCBI Taxonomy" id="7368"/>
    <lineage>
        <taxon>Eukaryota</taxon>
        <taxon>Metazoa</taxon>
        <taxon>Ecdysozoa</taxon>
        <taxon>Arthropoda</taxon>
        <taxon>Hexapoda</taxon>
        <taxon>Insecta</taxon>
        <taxon>Pterygota</taxon>
        <taxon>Neoptera</taxon>
        <taxon>Endopterygota</taxon>
        <taxon>Diptera</taxon>
        <taxon>Brachycera</taxon>
        <taxon>Muscomorpha</taxon>
        <taxon>Muscoidea</taxon>
        <taxon>Muscidae</taxon>
        <taxon>Haematobia</taxon>
    </lineage>
</organism>
<proteinExistence type="predicted"/>
<sequence>MATIPNITKTTMQTNKTPPHIVKSYLVWKAKSVRAKQTAAVIPTAIRISMGANRLADMANKNDSAKVKSPKNIKFMGVLRRTPSQQAIEIIVTKRTAKAIQNRDGWRMAYCLDGSCKANNATNPKVTKS</sequence>
<protein>
    <submittedName>
        <fullName evidence="1">Uncharacterized protein</fullName>
    </submittedName>
</protein>
<name>A0A1L8E9T3_HAEIR</name>